<dbReference type="Proteomes" id="UP000198418">
    <property type="component" value="Unassembled WGS sequence"/>
</dbReference>
<organism evidence="2 3">
    <name type="scientific">Rhodoblastus acidophilus</name>
    <name type="common">Rhodopseudomonas acidophila</name>
    <dbReference type="NCBI Taxonomy" id="1074"/>
    <lineage>
        <taxon>Bacteria</taxon>
        <taxon>Pseudomonadati</taxon>
        <taxon>Pseudomonadota</taxon>
        <taxon>Alphaproteobacteria</taxon>
        <taxon>Hyphomicrobiales</taxon>
        <taxon>Rhodoblastaceae</taxon>
        <taxon>Rhodoblastus</taxon>
    </lineage>
</organism>
<dbReference type="EMBL" id="FYDG01000001">
    <property type="protein sequence ID" value="SNB51122.1"/>
    <property type="molecule type" value="Genomic_DNA"/>
</dbReference>
<accession>A0A212PW73</accession>
<evidence type="ECO:0000313" key="3">
    <source>
        <dbReference type="Proteomes" id="UP000198418"/>
    </source>
</evidence>
<name>A0A212PW73_RHOAC</name>
<gene>
    <name evidence="2" type="ORF">SAMN06265338_10142</name>
</gene>
<evidence type="ECO:0000256" key="1">
    <source>
        <dbReference type="SAM" id="SignalP"/>
    </source>
</evidence>
<evidence type="ECO:0000313" key="2">
    <source>
        <dbReference type="EMBL" id="SNB51122.1"/>
    </source>
</evidence>
<keyword evidence="3" id="KW-1185">Reference proteome</keyword>
<feature type="chain" id="PRO_5012307175" evidence="1">
    <location>
        <begin position="23"/>
        <end position="376"/>
    </location>
</feature>
<dbReference type="Gene3D" id="3.20.20.80">
    <property type="entry name" value="Glycosidases"/>
    <property type="match status" value="1"/>
</dbReference>
<dbReference type="RefSeq" id="WP_088518562.1">
    <property type="nucleotide sequence ID" value="NZ_FYDG01000001.1"/>
</dbReference>
<dbReference type="AlphaFoldDB" id="A0A212PW73"/>
<keyword evidence="1" id="KW-0732">Signal</keyword>
<feature type="signal peptide" evidence="1">
    <location>
        <begin position="1"/>
        <end position="22"/>
    </location>
</feature>
<sequence length="376" mass="40666">MRANLPALILLLLALCPSESRADPVNACAIRWDAWYSNAPGDPGHDTAVTLTDPKFRDLAPLHGEFEADGGLVWRPSPARFDAEIEAARRAGLCWAYLAYGSGGAVDLSLPMMRGLAFHRASAIKDLVPYALIATTSTLGSARDLTTAAGLIADLMRESNYKTVDLAGARRPLLFVFYDKQDVARLFGGDLGLVRQALDNLRGFARGNGSGDPYVVVLASPAALAETLREALGAEAISEYVSGRRTGKPESWAAFAPSMEQDWRAYAAATKAQAAPLVRSGADIRARCERPPRWEHRFKPGQPCENYVEKPSLDQLKAAFARARAFIATPEAKNPARLLLIYSWSECDESGNCLMPTHGDPAGEKLQAVGEVLRAQ</sequence>
<reference evidence="3" key="1">
    <citation type="submission" date="2017-06" db="EMBL/GenBank/DDBJ databases">
        <authorList>
            <person name="Varghese N."/>
            <person name="Submissions S."/>
        </authorList>
    </citation>
    <scope>NUCLEOTIDE SEQUENCE [LARGE SCALE GENOMIC DNA]</scope>
    <source>
        <strain evidence="3">DSM 137</strain>
    </source>
</reference>
<proteinExistence type="predicted"/>
<protein>
    <submittedName>
        <fullName evidence="2">Uncharacterized protein</fullName>
    </submittedName>
</protein>
<dbReference type="OrthoDB" id="9816424at2"/>